<accession>A0ABV6H407</accession>
<gene>
    <name evidence="2" type="ORF">ACFFJD_01905</name>
</gene>
<organism evidence="2 3">
    <name type="scientific">Gordonia phosphorivorans</name>
    <dbReference type="NCBI Taxonomy" id="1056982"/>
    <lineage>
        <taxon>Bacteria</taxon>
        <taxon>Bacillati</taxon>
        <taxon>Actinomycetota</taxon>
        <taxon>Actinomycetes</taxon>
        <taxon>Mycobacteriales</taxon>
        <taxon>Gordoniaceae</taxon>
        <taxon>Gordonia</taxon>
    </lineage>
</organism>
<protein>
    <recommendedName>
        <fullName evidence="4">PknH-like extracellular domain-containing protein</fullName>
    </recommendedName>
</protein>
<proteinExistence type="predicted"/>
<comment type="caution">
    <text evidence="2">The sequence shown here is derived from an EMBL/GenBank/DDBJ whole genome shotgun (WGS) entry which is preliminary data.</text>
</comment>
<feature type="transmembrane region" description="Helical" evidence="1">
    <location>
        <begin position="35"/>
        <end position="56"/>
    </location>
</feature>
<name>A0ABV6H407_9ACTN</name>
<keyword evidence="1" id="KW-0472">Membrane</keyword>
<keyword evidence="3" id="KW-1185">Reference proteome</keyword>
<dbReference type="EMBL" id="JBHLWV010000006">
    <property type="protein sequence ID" value="MFC0313607.1"/>
    <property type="molecule type" value="Genomic_DNA"/>
</dbReference>
<evidence type="ECO:0000313" key="3">
    <source>
        <dbReference type="Proteomes" id="UP001589783"/>
    </source>
</evidence>
<keyword evidence="1" id="KW-1133">Transmembrane helix</keyword>
<reference evidence="2 3" key="1">
    <citation type="submission" date="2024-09" db="EMBL/GenBank/DDBJ databases">
        <authorList>
            <person name="Sun Q."/>
            <person name="Mori K."/>
        </authorList>
    </citation>
    <scope>NUCLEOTIDE SEQUENCE [LARGE SCALE GENOMIC DNA]</scope>
    <source>
        <strain evidence="2 3">CCM 7957</strain>
    </source>
</reference>
<sequence>MGTIRTRLQSLWWSLIDCVSNWWQRLRDLPGRRKAAGAGAVAVLVGAVVAVAVLAGPDRSEPAPNPARMAVVTNGDLPANLWTGWTETPIAGPPAVAVTPAGASAVPEACVPGGQLQQQVQHLGVDGPLWAGTAFVNVALGARAETMIAANDGDINRAVDTWSAACGQARVNLGESTVDVQVKQLPVNASAYRLKAARVVAQTVTPTTPNAEAESSTLTAVGRSGGYVSYVTLTFPGPVNDDAIVTLDTLWRAQAAKLIAYQQTGEL</sequence>
<dbReference type="Proteomes" id="UP001589783">
    <property type="component" value="Unassembled WGS sequence"/>
</dbReference>
<evidence type="ECO:0008006" key="4">
    <source>
        <dbReference type="Google" id="ProtNLM"/>
    </source>
</evidence>
<keyword evidence="1" id="KW-0812">Transmembrane</keyword>
<evidence type="ECO:0000256" key="1">
    <source>
        <dbReference type="SAM" id="Phobius"/>
    </source>
</evidence>
<dbReference type="RefSeq" id="WP_382360099.1">
    <property type="nucleotide sequence ID" value="NZ_JBHLWV010000006.1"/>
</dbReference>
<evidence type="ECO:0000313" key="2">
    <source>
        <dbReference type="EMBL" id="MFC0313607.1"/>
    </source>
</evidence>